<feature type="coiled-coil region" evidence="5">
    <location>
        <begin position="947"/>
        <end position="1006"/>
    </location>
</feature>
<dbReference type="InterPro" id="IPR000330">
    <property type="entry name" value="SNF2_N"/>
</dbReference>
<dbReference type="InterPro" id="IPR038718">
    <property type="entry name" value="SNF2-like_sf"/>
</dbReference>
<keyword evidence="1" id="KW-0547">Nucleotide-binding</keyword>
<dbReference type="PANTHER" id="PTHR45766:SF6">
    <property type="entry name" value="SWI_SNF-RELATED MATRIX-ASSOCIATED ACTIN-DEPENDENT REGULATOR OF CHROMATIN SUBFAMILY A-LIKE PROTEIN 1"/>
    <property type="match status" value="1"/>
</dbReference>
<evidence type="ECO:0000313" key="8">
    <source>
        <dbReference type="EMBL" id="MEA5477650.1"/>
    </source>
</evidence>
<keyword evidence="5" id="KW-0175">Coiled coil</keyword>
<dbReference type="EMBL" id="JAYGIE010000032">
    <property type="protein sequence ID" value="MEA5477650.1"/>
    <property type="molecule type" value="Genomic_DNA"/>
</dbReference>
<dbReference type="InterPro" id="IPR024975">
    <property type="entry name" value="NOV_C"/>
</dbReference>
<dbReference type="InterPro" id="IPR049730">
    <property type="entry name" value="SNF2/RAD54-like_C"/>
</dbReference>
<gene>
    <name evidence="8" type="ORF">VB774_08450</name>
</gene>
<dbReference type="Pfam" id="PF00176">
    <property type="entry name" value="SNF2-rel_dom"/>
    <property type="match status" value="1"/>
</dbReference>
<dbReference type="InterPro" id="IPR014001">
    <property type="entry name" value="Helicase_ATP-bd"/>
</dbReference>
<evidence type="ECO:0000259" key="7">
    <source>
        <dbReference type="PROSITE" id="PS51194"/>
    </source>
</evidence>
<evidence type="ECO:0000259" key="6">
    <source>
        <dbReference type="PROSITE" id="PS51192"/>
    </source>
</evidence>
<feature type="domain" description="Helicase C-terminal" evidence="7">
    <location>
        <begin position="488"/>
        <end position="656"/>
    </location>
</feature>
<proteinExistence type="predicted"/>
<dbReference type="SUPFAM" id="SSF52540">
    <property type="entry name" value="P-loop containing nucleoside triphosphate hydrolases"/>
    <property type="match status" value="2"/>
</dbReference>
<keyword evidence="2" id="KW-0378">Hydrolase</keyword>
<accession>A0ABU5THB8</accession>
<keyword evidence="9" id="KW-1185">Reference proteome</keyword>
<evidence type="ECO:0000256" key="4">
    <source>
        <dbReference type="ARBA" id="ARBA00022840"/>
    </source>
</evidence>
<dbReference type="Gene3D" id="3.40.50.300">
    <property type="entry name" value="P-loop containing nucleotide triphosphate hydrolases"/>
    <property type="match status" value="1"/>
</dbReference>
<name>A0ABU5THB8_9CYAN</name>
<evidence type="ECO:0000256" key="3">
    <source>
        <dbReference type="ARBA" id="ARBA00022806"/>
    </source>
</evidence>
<keyword evidence="4" id="KW-0067">ATP-binding</keyword>
<keyword evidence="3 8" id="KW-0347">Helicase</keyword>
<dbReference type="PROSITE" id="PS51194">
    <property type="entry name" value="HELICASE_CTER"/>
    <property type="match status" value="1"/>
</dbReference>
<dbReference type="Pfam" id="PF13020">
    <property type="entry name" value="NOV_C"/>
    <property type="match status" value="1"/>
</dbReference>
<sequence length="1182" mass="134535">MNLDELVLGMVLRGILPDRTVTLVSVARYGTEAVDITYKDSLGALGNELLYRDRESELEIVQVGHPWSFDGDGALLRLVSEAYRIQLAHLFDPLLAVHTSLVEPLPHQITAVYGEMLSRQPLRFLLADDPGAGKTIMAGLLIRELLMRGDLHRCLIVCPGSLATQWQDELSTKFHLPFEILSNDRIETARTGNALAEMPLVIARLDKLSRNEDLQAKLAQTDWDLVVCDEAHKMSASFFGGEVKETKRYKLGKQLSQVARHFLLMTATPHNGREEDFQLFMALLDGDRFEGKFREGVHASDVSDLMRRLVKEDMLKFDGKPLFPERRAYTVSYQLSALEESLYRQVTDYVRDEFNRADDLENEGRKGTVGFALAILQRRLASSPEAIYQSIKRRRERLQKRLQEEELRKQYPSIVLSKLDREIEPDDLENDMEDFAADEREMTEEELVDLASASRTIAELQAEIAKLKELEELAAQVRRSGTDRKWEELSGLLQDCPEMFDAGGYRRKLVIFTEHRDTLNYLIDRVSTLLGRTDAVVTIHGAIGREERKKAEHAFKQDVAVQVLIATDAAGEGINLQRAHLMVNYDLPWNPNRLEQRFGRIHRIGQTEVCHLWNLVAAETREGSVYATLLKKIEAEQEALGGKVFDVLGKAIAGVELRDLMIQAIRYGDRPDVREKLNQAVVDKLDQQKLRDLLEERALAHDSMDASRLQRIREDMERMEARKLQPHFIAEFFLRAFTDLGGSIRQREPHRYEITHVPASIRNRSQQVGLGEPVGRSYERICFAKDLINVSGKPIATFVCPGHPLLNSVISLLMEQNRDLLKQGAILVDETNKNERPRVLVYLEHAIQDARKNVDGNRRVVSRRMHYVEIDAEGHTENAGYAPYLDYRPLREDEQSQIPTLLSQYTFSQEIESKAIGYAIAHLVPQHFAEIRDRKEKLIDKTIAAVKERLAKEISHWDRRANELSAQELAGKPNAKLNSARARQRADDLEARMKKRLDELAQERQLTRLPPIVVGSALIIPASVFTPPSIVENSEKEGMSDRLNVSNHASNYEARRRVELRAMAAVMAQEVQLGFKPVDVSDRRCGYDIESYVGDGRLRLLEVKGRVEGADTVTVTKNEILVALNKPESYLLAMVKVPQDEDALCSVRYVQQPFHKEPDFGSISVNYSWQELWAKGQDVFSL</sequence>
<dbReference type="PROSITE" id="PS51192">
    <property type="entry name" value="HELICASE_ATP_BIND_1"/>
    <property type="match status" value="1"/>
</dbReference>
<dbReference type="SMART" id="SM00487">
    <property type="entry name" value="DEXDc"/>
    <property type="match status" value="1"/>
</dbReference>
<feature type="domain" description="Helicase ATP-binding" evidence="6">
    <location>
        <begin position="115"/>
        <end position="287"/>
    </location>
</feature>
<evidence type="ECO:0000256" key="2">
    <source>
        <dbReference type="ARBA" id="ARBA00022801"/>
    </source>
</evidence>
<evidence type="ECO:0000256" key="5">
    <source>
        <dbReference type="SAM" id="Coils"/>
    </source>
</evidence>
<dbReference type="InterPro" id="IPR001650">
    <property type="entry name" value="Helicase_C-like"/>
</dbReference>
<evidence type="ECO:0000256" key="1">
    <source>
        <dbReference type="ARBA" id="ARBA00022741"/>
    </source>
</evidence>
<comment type="caution">
    <text evidence="8">The sequence shown here is derived from an EMBL/GenBank/DDBJ whole genome shotgun (WGS) entry which is preliminary data.</text>
</comment>
<dbReference type="CDD" id="cd18011">
    <property type="entry name" value="DEXDc_RapA"/>
    <property type="match status" value="1"/>
</dbReference>
<dbReference type="InterPro" id="IPR027417">
    <property type="entry name" value="P-loop_NTPase"/>
</dbReference>
<reference evidence="8 9" key="1">
    <citation type="submission" date="2023-12" db="EMBL/GenBank/DDBJ databases">
        <title>Baltic Sea Cyanobacteria.</title>
        <authorList>
            <person name="Delbaje E."/>
            <person name="Fewer D.P."/>
            <person name="Shishido T.K."/>
        </authorList>
    </citation>
    <scope>NUCLEOTIDE SEQUENCE [LARGE SCALE GENOMIC DNA]</scope>
    <source>
        <strain evidence="8 9">UHCC 0370</strain>
    </source>
</reference>
<dbReference type="CDD" id="cd18793">
    <property type="entry name" value="SF2_C_SNF"/>
    <property type="match status" value="1"/>
</dbReference>
<dbReference type="Gene3D" id="3.40.50.10810">
    <property type="entry name" value="Tandem AAA-ATPase domain"/>
    <property type="match status" value="1"/>
</dbReference>
<dbReference type="RefSeq" id="WP_323261279.1">
    <property type="nucleotide sequence ID" value="NZ_JAYGIE010000032.1"/>
</dbReference>
<dbReference type="SMART" id="SM00490">
    <property type="entry name" value="HELICc"/>
    <property type="match status" value="1"/>
</dbReference>
<dbReference type="Proteomes" id="UP001301388">
    <property type="component" value="Unassembled WGS sequence"/>
</dbReference>
<protein>
    <submittedName>
        <fullName evidence="8">Helicase-related protein</fullName>
    </submittedName>
</protein>
<evidence type="ECO:0000313" key="9">
    <source>
        <dbReference type="Proteomes" id="UP001301388"/>
    </source>
</evidence>
<dbReference type="InterPro" id="IPR057342">
    <property type="entry name" value="DEXDc_RapA"/>
</dbReference>
<organism evidence="8 9">
    <name type="scientific">Pseudanabaena galeata UHCC 0370</name>
    <dbReference type="NCBI Taxonomy" id="3110310"/>
    <lineage>
        <taxon>Bacteria</taxon>
        <taxon>Bacillati</taxon>
        <taxon>Cyanobacteriota</taxon>
        <taxon>Cyanophyceae</taxon>
        <taxon>Pseudanabaenales</taxon>
        <taxon>Pseudanabaenaceae</taxon>
        <taxon>Pseudanabaena</taxon>
    </lineage>
</organism>
<dbReference type="Pfam" id="PF00271">
    <property type="entry name" value="Helicase_C"/>
    <property type="match status" value="1"/>
</dbReference>
<dbReference type="PANTHER" id="PTHR45766">
    <property type="entry name" value="DNA ANNEALING HELICASE AND ENDONUCLEASE ZRANB3 FAMILY MEMBER"/>
    <property type="match status" value="1"/>
</dbReference>
<dbReference type="GO" id="GO:0004386">
    <property type="term" value="F:helicase activity"/>
    <property type="evidence" value="ECO:0007669"/>
    <property type="project" value="UniProtKB-KW"/>
</dbReference>
<feature type="coiled-coil region" evidence="5">
    <location>
        <begin position="450"/>
        <end position="480"/>
    </location>
</feature>